<accession>A0A7V4NHG4</accession>
<proteinExistence type="predicted"/>
<name>A0A7V4NHG4_FERPE</name>
<dbReference type="AlphaFoldDB" id="A0A7V4NHG4"/>
<organism evidence="1">
    <name type="scientific">Fervidobacterium pennivorans</name>
    <dbReference type="NCBI Taxonomy" id="93466"/>
    <lineage>
        <taxon>Bacteria</taxon>
        <taxon>Thermotogati</taxon>
        <taxon>Thermotogota</taxon>
        <taxon>Thermotogae</taxon>
        <taxon>Thermotogales</taxon>
        <taxon>Fervidobacteriaceae</taxon>
        <taxon>Fervidobacterium</taxon>
    </lineage>
</organism>
<gene>
    <name evidence="1" type="ORF">ENT78_09480</name>
</gene>
<protein>
    <submittedName>
        <fullName evidence="1">Uncharacterized protein</fullName>
    </submittedName>
</protein>
<evidence type="ECO:0000313" key="1">
    <source>
        <dbReference type="EMBL" id="HGU53732.1"/>
    </source>
</evidence>
<comment type="caution">
    <text evidence="1">The sequence shown here is derived from an EMBL/GenBank/DDBJ whole genome shotgun (WGS) entry which is preliminary data.</text>
</comment>
<dbReference type="EMBL" id="DSZZ01000446">
    <property type="protein sequence ID" value="HGU53732.1"/>
    <property type="molecule type" value="Genomic_DNA"/>
</dbReference>
<reference evidence="1" key="1">
    <citation type="journal article" date="2020" name="mSystems">
        <title>Genome- and Community-Level Interaction Insights into Carbon Utilization and Element Cycling Functions of Hydrothermarchaeota in Hydrothermal Sediment.</title>
        <authorList>
            <person name="Zhou Z."/>
            <person name="Liu Y."/>
            <person name="Xu W."/>
            <person name="Pan J."/>
            <person name="Luo Z.H."/>
            <person name="Li M."/>
        </authorList>
    </citation>
    <scope>NUCLEOTIDE SEQUENCE [LARGE SCALE GENOMIC DNA]</scope>
    <source>
        <strain evidence="1">SpSt-61</strain>
    </source>
</reference>
<sequence>MEPLKWSLDGTKSREYFCKIFELNPEHIDLKFLSFNDIVNNQKILEHVLEKAKEKRKILAKYLKQEGFNKNSKIGVVDVGWRGRLQAAISRVLKMADLYNDEYGIKGFYIGLVDPVDDQFSDKKLVFLTKKYLYHAELIERFTAADHGSCIGYRCERGKVYPVFEDIEYNEEIKMIQLQHKSIKFFAEKFSEALLRYKIEPSLVNKYGRKICGIILYKFIYFPEKFEAKVFGRYEHSPDIIHSEYKKLCRKLTGKETIYLNIPKKIRNILGLKNISDDPFWIEGSNVLTLPIYIAYFLNYLHFLYHIIKLEFLSTLTSFLRRTFY</sequence>